<dbReference type="RefSeq" id="YP_009124368.1">
    <property type="nucleotide sequence ID" value="NC_026586.1"/>
</dbReference>
<dbReference type="SMR" id="A0A0A1IVD1"/>
<dbReference type="EMBL" id="LN610579">
    <property type="protein sequence ID" value="CEF89851.1"/>
    <property type="molecule type" value="Genomic_DNA"/>
</dbReference>
<dbReference type="PANTHER" id="PTHR34408">
    <property type="entry name" value="FAMILY PROTEIN, PUTATIVE-RELATED"/>
    <property type="match status" value="1"/>
</dbReference>
<gene>
    <name evidence="2" type="primary">ORF65</name>
</gene>
<dbReference type="KEGG" id="vg:23679224"/>
<reference evidence="2 3" key="1">
    <citation type="journal article" date="2015" name="PLoS ONE">
        <title>Investigation of a Large Collection of Pseudomonas aeruginosa Bacteriophages Collected from a Single Environmental Source in Abidjan, Cote d'Ivoire.</title>
        <authorList>
            <person name="Essoh C."/>
            <person name="Latino L."/>
            <person name="Midoux C."/>
            <person name="Blouin Y."/>
            <person name="Loukou G."/>
            <person name="Nguetta S.P."/>
            <person name="Lathro S."/>
            <person name="Cablanmian A."/>
            <person name="Kouassi A.K."/>
            <person name="Vergnaud G."/>
            <person name="Pourcel C."/>
        </authorList>
    </citation>
    <scope>NUCLEOTIDE SEQUENCE [LARGE SCALE GENOMIC DNA]</scope>
    <source>
        <strain evidence="2">Ab27</strain>
    </source>
</reference>
<accession>A0A0A1IVD1</accession>
<dbReference type="InterPro" id="IPR023346">
    <property type="entry name" value="Lysozyme-like_dom_sf"/>
</dbReference>
<dbReference type="Gene3D" id="1.10.530.10">
    <property type="match status" value="1"/>
</dbReference>
<dbReference type="Pfam" id="PF00182">
    <property type="entry name" value="Glyco_hydro_19"/>
    <property type="match status" value="1"/>
</dbReference>
<dbReference type="InterPro" id="IPR000726">
    <property type="entry name" value="Glyco_hydro_19_cat"/>
</dbReference>
<sequence length="220" mass="24125">MKITKDILITGTGCTTDRAIKWLDDVQAAMDKFHIESPRAIAAYLANIGVESGGLVSLVENLNYSAQGLANTWPRRYAVDPRVRPYVPNALANRLARNPVAIANNVYADRMGNGCEQDGDGWKYRGRGLIQLTGKSNYALFAEDSGMDVLEKPELLETPAGASMSSAWFFWRNRCIPMAESNNFSMVVKTINGAAPNDANHGQLRINRYVKTIAAINQGS</sequence>
<feature type="domain" description="Glycoside hydrolase family 19 catalytic" evidence="1">
    <location>
        <begin position="120"/>
        <end position="177"/>
    </location>
</feature>
<proteinExistence type="predicted"/>
<dbReference type="Proteomes" id="UP000030228">
    <property type="component" value="Genome"/>
</dbReference>
<dbReference type="InterPro" id="IPR052354">
    <property type="entry name" value="Cell_Wall_Dynamics_Protein"/>
</dbReference>
<dbReference type="GO" id="GO:0004568">
    <property type="term" value="F:chitinase activity"/>
    <property type="evidence" value="ECO:0007669"/>
    <property type="project" value="InterPro"/>
</dbReference>
<dbReference type="GO" id="GO:0006032">
    <property type="term" value="P:chitin catabolic process"/>
    <property type="evidence" value="ECO:0007669"/>
    <property type="project" value="InterPro"/>
</dbReference>
<organism evidence="2 3">
    <name type="scientific">Pseudomonas phage vB_PaeM_PAO1_Ab27</name>
    <dbReference type="NCBI Taxonomy" id="1548907"/>
    <lineage>
        <taxon>Viruses</taxon>
        <taxon>Duplodnaviria</taxon>
        <taxon>Heunggongvirae</taxon>
        <taxon>Uroviricota</taxon>
        <taxon>Caudoviricetes</taxon>
        <taxon>Lindbergviridae</taxon>
        <taxon>Pbunavirus</taxon>
        <taxon>Pbunavirus LS1</taxon>
    </lineage>
</organism>
<evidence type="ECO:0000313" key="2">
    <source>
        <dbReference type="EMBL" id="CEF89851.1"/>
    </source>
</evidence>
<protein>
    <submittedName>
        <fullName evidence="2">Putative lytic enzyme</fullName>
    </submittedName>
</protein>
<name>A0A0A1IVD1_9CAUD</name>
<dbReference type="PANTHER" id="PTHR34408:SF1">
    <property type="entry name" value="GLYCOSYL HYDROLASE FAMILY 19 DOMAIN-CONTAINING PROTEIN HI_1415"/>
    <property type="match status" value="1"/>
</dbReference>
<dbReference type="SUPFAM" id="SSF53955">
    <property type="entry name" value="Lysozyme-like"/>
    <property type="match status" value="1"/>
</dbReference>
<evidence type="ECO:0000259" key="1">
    <source>
        <dbReference type="Pfam" id="PF00182"/>
    </source>
</evidence>
<dbReference type="GO" id="GO:0016998">
    <property type="term" value="P:cell wall macromolecule catabolic process"/>
    <property type="evidence" value="ECO:0007669"/>
    <property type="project" value="InterPro"/>
</dbReference>
<evidence type="ECO:0000313" key="3">
    <source>
        <dbReference type="Proteomes" id="UP000030228"/>
    </source>
</evidence>
<dbReference type="GeneID" id="23679224"/>